<dbReference type="EMBL" id="LR796677">
    <property type="protein sequence ID" value="CAB4159219.1"/>
    <property type="molecule type" value="Genomic_DNA"/>
</dbReference>
<sequence>MTTDEIPCAECWKNHQKHLLKVENELLRYRQAVGSIASTIVNEGSHPAYHQQILERHKREWKTLWDAIEQAIDVLYSQLDDINDN</sequence>
<reference evidence="1" key="1">
    <citation type="submission" date="2020-04" db="EMBL/GenBank/DDBJ databases">
        <authorList>
            <person name="Chiriac C."/>
            <person name="Salcher M."/>
            <person name="Ghai R."/>
            <person name="Kavagutti S V."/>
        </authorList>
    </citation>
    <scope>NUCLEOTIDE SEQUENCE</scope>
</reference>
<accession>A0A6J5NIS6</accession>
<name>A0A6J5NIS6_9CAUD</name>
<evidence type="ECO:0000313" key="1">
    <source>
        <dbReference type="EMBL" id="CAB4159219.1"/>
    </source>
</evidence>
<protein>
    <submittedName>
        <fullName evidence="1">Uncharacterized protein</fullName>
    </submittedName>
</protein>
<proteinExistence type="predicted"/>
<organism evidence="1">
    <name type="scientific">uncultured Caudovirales phage</name>
    <dbReference type="NCBI Taxonomy" id="2100421"/>
    <lineage>
        <taxon>Viruses</taxon>
        <taxon>Duplodnaviria</taxon>
        <taxon>Heunggongvirae</taxon>
        <taxon>Uroviricota</taxon>
        <taxon>Caudoviricetes</taxon>
        <taxon>Peduoviridae</taxon>
        <taxon>Maltschvirus</taxon>
        <taxon>Maltschvirus maltsch</taxon>
    </lineage>
</organism>
<gene>
    <name evidence="1" type="ORF">UFOVP711_65</name>
</gene>